<proteinExistence type="predicted"/>
<gene>
    <name evidence="1" type="ORF">BpHYR1_037890</name>
</gene>
<keyword evidence="2" id="KW-1185">Reference proteome</keyword>
<sequence length="165" mass="18091">MGVNLSDDSNDDFSIGSISGQNLSNLRNMIAFARSPLVQQRQQVVRSDSGYRSVPIPIPVTARPDYTTRPIPIPVTSPGQYTTRPIPIPISVTTTNAYTTARPTPIPVTPAPSYQRSRQILVPGAGGSVRRIFVPRMRFVAAMPGAQGQRISQIRRVAMIPNFQY</sequence>
<accession>A0A3M7QNH2</accession>
<dbReference type="EMBL" id="REGN01005662">
    <property type="protein sequence ID" value="RNA12545.1"/>
    <property type="molecule type" value="Genomic_DNA"/>
</dbReference>
<name>A0A3M7QNH2_BRAPC</name>
<comment type="caution">
    <text evidence="1">The sequence shown here is derived from an EMBL/GenBank/DDBJ whole genome shotgun (WGS) entry which is preliminary data.</text>
</comment>
<dbReference type="AlphaFoldDB" id="A0A3M7QNH2"/>
<evidence type="ECO:0000313" key="2">
    <source>
        <dbReference type="Proteomes" id="UP000276133"/>
    </source>
</evidence>
<protein>
    <submittedName>
        <fullName evidence="1">Uncharacterized protein</fullName>
    </submittedName>
</protein>
<organism evidence="1 2">
    <name type="scientific">Brachionus plicatilis</name>
    <name type="common">Marine rotifer</name>
    <name type="synonym">Brachionus muelleri</name>
    <dbReference type="NCBI Taxonomy" id="10195"/>
    <lineage>
        <taxon>Eukaryota</taxon>
        <taxon>Metazoa</taxon>
        <taxon>Spiralia</taxon>
        <taxon>Gnathifera</taxon>
        <taxon>Rotifera</taxon>
        <taxon>Eurotatoria</taxon>
        <taxon>Monogononta</taxon>
        <taxon>Pseudotrocha</taxon>
        <taxon>Ploima</taxon>
        <taxon>Brachionidae</taxon>
        <taxon>Brachionus</taxon>
    </lineage>
</organism>
<dbReference type="Proteomes" id="UP000276133">
    <property type="component" value="Unassembled WGS sequence"/>
</dbReference>
<dbReference type="OrthoDB" id="10639669at2759"/>
<evidence type="ECO:0000313" key="1">
    <source>
        <dbReference type="EMBL" id="RNA12545.1"/>
    </source>
</evidence>
<reference evidence="1 2" key="1">
    <citation type="journal article" date="2018" name="Sci. Rep.">
        <title>Genomic signatures of local adaptation to the degree of environmental predictability in rotifers.</title>
        <authorList>
            <person name="Franch-Gras L."/>
            <person name="Hahn C."/>
            <person name="Garcia-Roger E.M."/>
            <person name="Carmona M.J."/>
            <person name="Serra M."/>
            <person name="Gomez A."/>
        </authorList>
    </citation>
    <scope>NUCLEOTIDE SEQUENCE [LARGE SCALE GENOMIC DNA]</scope>
    <source>
        <strain evidence="1">HYR1</strain>
    </source>
</reference>